<feature type="domain" description="Outer membrane protein beta-barrel" evidence="3">
    <location>
        <begin position="12"/>
        <end position="247"/>
    </location>
</feature>
<dbReference type="SUPFAM" id="SSF56925">
    <property type="entry name" value="OMPA-like"/>
    <property type="match status" value="1"/>
</dbReference>
<evidence type="ECO:0000256" key="1">
    <source>
        <dbReference type="ARBA" id="ARBA00022729"/>
    </source>
</evidence>
<accession>A0A4S1WSN5</accession>
<organism evidence="4 5">
    <name type="scientific">Sphingomonas naasensis</name>
    <dbReference type="NCBI Taxonomy" id="1344951"/>
    <lineage>
        <taxon>Bacteria</taxon>
        <taxon>Pseudomonadati</taxon>
        <taxon>Pseudomonadota</taxon>
        <taxon>Alphaproteobacteria</taxon>
        <taxon>Sphingomonadales</taxon>
        <taxon>Sphingomonadaceae</taxon>
        <taxon>Sphingomonas</taxon>
    </lineage>
</organism>
<dbReference type="RefSeq" id="WP_135981740.1">
    <property type="nucleotide sequence ID" value="NZ_JAASQM010000001.1"/>
</dbReference>
<dbReference type="AlphaFoldDB" id="A0A4S1WSN5"/>
<reference evidence="4 5" key="1">
    <citation type="submission" date="2019-04" db="EMBL/GenBank/DDBJ databases">
        <title>Sphingomonas psychrotolerans sp. nov., isolated from soil in the Tianshan Mountains, Xinjiang, China.</title>
        <authorList>
            <person name="Luo Y."/>
            <person name="Sheng H."/>
        </authorList>
    </citation>
    <scope>NUCLEOTIDE SEQUENCE [LARGE SCALE GENOMIC DNA]</scope>
    <source>
        <strain evidence="4 5">KIS18-15</strain>
    </source>
</reference>
<evidence type="ECO:0000313" key="5">
    <source>
        <dbReference type="Proteomes" id="UP000309848"/>
    </source>
</evidence>
<dbReference type="Proteomes" id="UP000309848">
    <property type="component" value="Unassembled WGS sequence"/>
</dbReference>
<keyword evidence="5" id="KW-1185">Reference proteome</keyword>
<evidence type="ECO:0000313" key="4">
    <source>
        <dbReference type="EMBL" id="TGX45685.1"/>
    </source>
</evidence>
<comment type="caution">
    <text evidence="4">The sequence shown here is derived from an EMBL/GenBank/DDBJ whole genome shotgun (WGS) entry which is preliminary data.</text>
</comment>
<dbReference type="EMBL" id="SRXU01000001">
    <property type="protein sequence ID" value="TGX45685.1"/>
    <property type="molecule type" value="Genomic_DNA"/>
</dbReference>
<dbReference type="InterPro" id="IPR011250">
    <property type="entry name" value="OMP/PagP_B-barrel"/>
</dbReference>
<feature type="chain" id="PRO_5020819260" description="Outer membrane protein beta-barrel domain-containing protein" evidence="2">
    <location>
        <begin position="26"/>
        <end position="276"/>
    </location>
</feature>
<name>A0A4S1WSN5_9SPHN</name>
<keyword evidence="1 2" id="KW-0732">Signal</keyword>
<evidence type="ECO:0000259" key="3">
    <source>
        <dbReference type="Pfam" id="PF13505"/>
    </source>
</evidence>
<dbReference type="Pfam" id="PF13505">
    <property type="entry name" value="OMP_b-brl"/>
    <property type="match status" value="1"/>
</dbReference>
<proteinExistence type="predicted"/>
<dbReference type="OrthoDB" id="657710at2"/>
<gene>
    <name evidence="4" type="ORF">E5A74_00440</name>
</gene>
<protein>
    <recommendedName>
        <fullName evidence="3">Outer membrane protein beta-barrel domain-containing protein</fullName>
    </recommendedName>
</protein>
<feature type="signal peptide" evidence="2">
    <location>
        <begin position="1"/>
        <end position="25"/>
    </location>
</feature>
<evidence type="ECO:0000256" key="2">
    <source>
        <dbReference type="SAM" id="SignalP"/>
    </source>
</evidence>
<sequence length="276" mass="30452">MMRRRSRLFCCGAAALVSAATPASAQAVGDKVWLEAGAYWPDVDSHVRVQSKVIPLPAAEIDLEGDLALEDRQTLASVSGGIRIGPRLVVAADYYALKRNATRSIEREIVFDDVRYPVGVSVTSGFDSDIYRLTVGYDFVRSDKAEIGAAIGLHATRFEVSISGAGRIGNVSAGTQVRRRRIFAPMPTVGLFAHARLLPRVSATARVDYMALGIDDYRGRLINSQAALSYRFVENVGIGVMYRYVDYRVDADKARWEGRLRYRFHGPAAFLQIGFR</sequence>
<dbReference type="InterPro" id="IPR027385">
    <property type="entry name" value="Beta-barrel_OMP"/>
</dbReference>